<proteinExistence type="predicted"/>
<keyword evidence="2" id="KW-0677">Repeat</keyword>
<evidence type="ECO:0000259" key="3">
    <source>
        <dbReference type="Pfam" id="PF00646"/>
    </source>
</evidence>
<dbReference type="Pfam" id="PF00646">
    <property type="entry name" value="F-box"/>
    <property type="match status" value="1"/>
</dbReference>
<reference evidence="5" key="1">
    <citation type="journal article" date="2017" name="Cell">
        <title>Insights into land plant evolution garnered from the Marchantia polymorpha genome.</title>
        <authorList>
            <person name="Bowman J.L."/>
            <person name="Kohchi T."/>
            <person name="Yamato K.T."/>
            <person name="Jenkins J."/>
            <person name="Shu S."/>
            <person name="Ishizaki K."/>
            <person name="Yamaoka S."/>
            <person name="Nishihama R."/>
            <person name="Nakamura Y."/>
            <person name="Berger F."/>
            <person name="Adam C."/>
            <person name="Aki S.S."/>
            <person name="Althoff F."/>
            <person name="Araki T."/>
            <person name="Arteaga-Vazquez M.A."/>
            <person name="Balasubrmanian S."/>
            <person name="Barry K."/>
            <person name="Bauer D."/>
            <person name="Boehm C.R."/>
            <person name="Briginshaw L."/>
            <person name="Caballero-Perez J."/>
            <person name="Catarino B."/>
            <person name="Chen F."/>
            <person name="Chiyoda S."/>
            <person name="Chovatia M."/>
            <person name="Davies K.M."/>
            <person name="Delmans M."/>
            <person name="Demura T."/>
            <person name="Dierschke T."/>
            <person name="Dolan L."/>
            <person name="Dorantes-Acosta A.E."/>
            <person name="Eklund D.M."/>
            <person name="Florent S.N."/>
            <person name="Flores-Sandoval E."/>
            <person name="Fujiyama A."/>
            <person name="Fukuzawa H."/>
            <person name="Galik B."/>
            <person name="Grimanelli D."/>
            <person name="Grimwood J."/>
            <person name="Grossniklaus U."/>
            <person name="Hamada T."/>
            <person name="Haseloff J."/>
            <person name="Hetherington A.J."/>
            <person name="Higo A."/>
            <person name="Hirakawa Y."/>
            <person name="Hundley H.N."/>
            <person name="Ikeda Y."/>
            <person name="Inoue K."/>
            <person name="Inoue S.I."/>
            <person name="Ishida S."/>
            <person name="Jia Q."/>
            <person name="Kakita M."/>
            <person name="Kanazawa T."/>
            <person name="Kawai Y."/>
            <person name="Kawashima T."/>
            <person name="Kennedy M."/>
            <person name="Kinose K."/>
            <person name="Kinoshita T."/>
            <person name="Kohara Y."/>
            <person name="Koide E."/>
            <person name="Komatsu K."/>
            <person name="Kopischke S."/>
            <person name="Kubo M."/>
            <person name="Kyozuka J."/>
            <person name="Lagercrantz U."/>
            <person name="Lin S.S."/>
            <person name="Lindquist E."/>
            <person name="Lipzen A.M."/>
            <person name="Lu C.W."/>
            <person name="De Luna E."/>
            <person name="Martienssen R.A."/>
            <person name="Minamino N."/>
            <person name="Mizutani M."/>
            <person name="Mizutani M."/>
            <person name="Mochizuki N."/>
            <person name="Monte I."/>
            <person name="Mosher R."/>
            <person name="Nagasaki H."/>
            <person name="Nakagami H."/>
            <person name="Naramoto S."/>
            <person name="Nishitani K."/>
            <person name="Ohtani M."/>
            <person name="Okamoto T."/>
            <person name="Okumura M."/>
            <person name="Phillips J."/>
            <person name="Pollak B."/>
            <person name="Reinders A."/>
            <person name="Rovekamp M."/>
            <person name="Sano R."/>
            <person name="Sawa S."/>
            <person name="Schmid M.W."/>
            <person name="Shirakawa M."/>
            <person name="Solano R."/>
            <person name="Spunde A."/>
            <person name="Suetsugu N."/>
            <person name="Sugano S."/>
            <person name="Sugiyama A."/>
            <person name="Sun R."/>
            <person name="Suzuki Y."/>
            <person name="Takenaka M."/>
            <person name="Takezawa D."/>
            <person name="Tomogane H."/>
            <person name="Tsuzuki M."/>
            <person name="Ueda T."/>
            <person name="Umeda M."/>
            <person name="Ward J.M."/>
            <person name="Watanabe Y."/>
            <person name="Yazaki K."/>
            <person name="Yokoyama R."/>
            <person name="Yoshitake Y."/>
            <person name="Yotsui I."/>
            <person name="Zachgo S."/>
            <person name="Schmutz J."/>
        </authorList>
    </citation>
    <scope>NUCLEOTIDE SEQUENCE [LARGE SCALE GENOMIC DNA]</scope>
    <source>
        <strain evidence="5">Tak-1</strain>
    </source>
</reference>
<dbReference type="Proteomes" id="UP000244005">
    <property type="component" value="Unassembled WGS sequence"/>
</dbReference>
<dbReference type="CDD" id="cd22152">
    <property type="entry name" value="F-box_AtAFR-like"/>
    <property type="match status" value="1"/>
</dbReference>
<dbReference type="InterPro" id="IPR015915">
    <property type="entry name" value="Kelch-typ_b-propeller"/>
</dbReference>
<name>A0A2R6WI58_MARPO</name>
<protein>
    <recommendedName>
        <fullName evidence="3">F-box domain-containing protein</fullName>
    </recommendedName>
</protein>
<dbReference type="PANTHER" id="PTHR46344:SF26">
    <property type="entry name" value="F-BOX DOMAIN-CONTAINING PROTEIN"/>
    <property type="match status" value="1"/>
</dbReference>
<dbReference type="OrthoDB" id="68328at2759"/>
<dbReference type="EMBL" id="KZ772760">
    <property type="protein sequence ID" value="PTQ33540.1"/>
    <property type="molecule type" value="Genomic_DNA"/>
</dbReference>
<gene>
    <name evidence="4" type="ORF">MARPO_0088s0080</name>
</gene>
<evidence type="ECO:0000256" key="2">
    <source>
        <dbReference type="ARBA" id="ARBA00022737"/>
    </source>
</evidence>
<dbReference type="SMART" id="SM00612">
    <property type="entry name" value="Kelch"/>
    <property type="match status" value="2"/>
</dbReference>
<dbReference type="InterPro" id="IPR036047">
    <property type="entry name" value="F-box-like_dom_sf"/>
</dbReference>
<sequence>MTEASNDLFGIMRRSDRELSKSEDCEVEDLSLIPGLPDDLAFQCLVRVPRRYHWVLAAVCRRWQETLCSTMFCSKRKEMGLSEGWVYALLRDSSEDLHWHVMDPTQRVWKELPKMPGDATKRYGLSSEVINRELFVVGGGQRYKPPIREVLKFNPITNAWKEAASLEMARHYFASAVFEGKLFAVGGMGTTSESQNSYEIYDPKSQTWSTFYDAHIVTDLGEALVLDGKLYTRYVCTNLFPPTYASAFDPAKHEWAVVDNDMTRLWCGPTAVTDQGDVYMLDQTFGLKIMMLNHGSLEWIPVGRLSPKSITPPCKLVFVKNILYIVGRGLQTISYNLDKGHSSRGMLATSSIPALEPAEDVVLSCHMIEI</sequence>
<dbReference type="OMA" id="CYFACEA"/>
<keyword evidence="5" id="KW-1185">Reference proteome</keyword>
<accession>A0A2R6WI58</accession>
<dbReference type="Pfam" id="PF01344">
    <property type="entry name" value="Kelch_1"/>
    <property type="match status" value="2"/>
</dbReference>
<dbReference type="InterPro" id="IPR001810">
    <property type="entry name" value="F-box_dom"/>
</dbReference>
<keyword evidence="1" id="KW-0880">Kelch repeat</keyword>
<dbReference type="InterPro" id="IPR006652">
    <property type="entry name" value="Kelch_1"/>
</dbReference>
<dbReference type="PANTHER" id="PTHR46344">
    <property type="entry name" value="OS02G0202900 PROTEIN"/>
    <property type="match status" value="1"/>
</dbReference>
<dbReference type="SUPFAM" id="SSF117281">
    <property type="entry name" value="Kelch motif"/>
    <property type="match status" value="1"/>
</dbReference>
<evidence type="ECO:0000256" key="1">
    <source>
        <dbReference type="ARBA" id="ARBA00022441"/>
    </source>
</evidence>
<dbReference type="SUPFAM" id="SSF81383">
    <property type="entry name" value="F-box domain"/>
    <property type="match status" value="1"/>
</dbReference>
<dbReference type="Gramene" id="Mp7g02060.1">
    <property type="protein sequence ID" value="Mp7g02060.1.cds1"/>
    <property type="gene ID" value="Mp7g02060"/>
</dbReference>
<dbReference type="Gene3D" id="2.120.10.80">
    <property type="entry name" value="Kelch-type beta propeller"/>
    <property type="match status" value="1"/>
</dbReference>
<evidence type="ECO:0000313" key="5">
    <source>
        <dbReference type="Proteomes" id="UP000244005"/>
    </source>
</evidence>
<dbReference type="AlphaFoldDB" id="A0A2R6WI58"/>
<evidence type="ECO:0000313" key="4">
    <source>
        <dbReference type="EMBL" id="PTQ33540.1"/>
    </source>
</evidence>
<organism evidence="4 5">
    <name type="scientific">Marchantia polymorpha</name>
    <name type="common">Common liverwort</name>
    <name type="synonym">Marchantia aquatica</name>
    <dbReference type="NCBI Taxonomy" id="3197"/>
    <lineage>
        <taxon>Eukaryota</taxon>
        <taxon>Viridiplantae</taxon>
        <taxon>Streptophyta</taxon>
        <taxon>Embryophyta</taxon>
        <taxon>Marchantiophyta</taxon>
        <taxon>Marchantiopsida</taxon>
        <taxon>Marchantiidae</taxon>
        <taxon>Marchantiales</taxon>
        <taxon>Marchantiaceae</taxon>
        <taxon>Marchantia</taxon>
    </lineage>
</organism>
<feature type="domain" description="F-box" evidence="3">
    <location>
        <begin position="34"/>
        <end position="72"/>
    </location>
</feature>